<name>A0A4S4KBM5_9APHY</name>
<proteinExistence type="predicted"/>
<evidence type="ECO:0000313" key="2">
    <source>
        <dbReference type="Proteomes" id="UP000309038"/>
    </source>
</evidence>
<dbReference type="Proteomes" id="UP000309038">
    <property type="component" value="Unassembled WGS sequence"/>
</dbReference>
<dbReference type="AlphaFoldDB" id="A0A4S4KBM5"/>
<dbReference type="EMBL" id="SGPJ01000324">
    <property type="protein sequence ID" value="THG95414.1"/>
    <property type="molecule type" value="Genomic_DNA"/>
</dbReference>
<sequence>MHLFQFTEALASCPEAVKALHFEDVVKFSDLAVWLKPEISASYPSDMTGPPEGLPVNIHNFLKACLAVADDIMKIFVL</sequence>
<comment type="caution">
    <text evidence="1">The sequence shown here is derived from an EMBL/GenBank/DDBJ whole genome shotgun (WGS) entry which is preliminary data.</text>
</comment>
<keyword evidence="2" id="KW-1185">Reference proteome</keyword>
<reference evidence="1 2" key="1">
    <citation type="submission" date="2019-02" db="EMBL/GenBank/DDBJ databases">
        <title>Genome sequencing of the rare red list fungi Phlebia centrifuga.</title>
        <authorList>
            <person name="Buettner E."/>
            <person name="Kellner H."/>
        </authorList>
    </citation>
    <scope>NUCLEOTIDE SEQUENCE [LARGE SCALE GENOMIC DNA]</scope>
    <source>
        <strain evidence="1 2">DSM 108282</strain>
    </source>
</reference>
<organism evidence="1 2">
    <name type="scientific">Hermanssonia centrifuga</name>
    <dbReference type="NCBI Taxonomy" id="98765"/>
    <lineage>
        <taxon>Eukaryota</taxon>
        <taxon>Fungi</taxon>
        <taxon>Dikarya</taxon>
        <taxon>Basidiomycota</taxon>
        <taxon>Agaricomycotina</taxon>
        <taxon>Agaricomycetes</taxon>
        <taxon>Polyporales</taxon>
        <taxon>Meruliaceae</taxon>
        <taxon>Hermanssonia</taxon>
    </lineage>
</organism>
<accession>A0A4S4KBM5</accession>
<gene>
    <name evidence="1" type="ORF">EW026_g6235</name>
</gene>
<protein>
    <submittedName>
        <fullName evidence="1">Uncharacterized protein</fullName>
    </submittedName>
</protein>
<evidence type="ECO:0000313" key="1">
    <source>
        <dbReference type="EMBL" id="THG95414.1"/>
    </source>
</evidence>